<feature type="transmembrane region" description="Helical" evidence="1">
    <location>
        <begin position="12"/>
        <end position="34"/>
    </location>
</feature>
<name>A0A955I735_9BACT</name>
<evidence type="ECO:0000256" key="1">
    <source>
        <dbReference type="SAM" id="Phobius"/>
    </source>
</evidence>
<dbReference type="EMBL" id="JAGQLL010000012">
    <property type="protein sequence ID" value="MCA9379777.1"/>
    <property type="molecule type" value="Genomic_DNA"/>
</dbReference>
<accession>A0A955I735</accession>
<keyword evidence="1" id="KW-1133">Transmembrane helix</keyword>
<protein>
    <submittedName>
        <fullName evidence="2">Uncharacterized protein</fullName>
    </submittedName>
</protein>
<keyword evidence="1" id="KW-0812">Transmembrane</keyword>
<organism evidence="2 3">
    <name type="scientific">Candidatus Dojkabacteria bacterium</name>
    <dbReference type="NCBI Taxonomy" id="2099670"/>
    <lineage>
        <taxon>Bacteria</taxon>
        <taxon>Candidatus Dojkabacteria</taxon>
    </lineage>
</organism>
<keyword evidence="1" id="KW-0472">Membrane</keyword>
<evidence type="ECO:0000313" key="3">
    <source>
        <dbReference type="Proteomes" id="UP000745577"/>
    </source>
</evidence>
<evidence type="ECO:0000313" key="2">
    <source>
        <dbReference type="EMBL" id="MCA9379777.1"/>
    </source>
</evidence>
<dbReference type="Proteomes" id="UP000745577">
    <property type="component" value="Unassembled WGS sequence"/>
</dbReference>
<reference evidence="2" key="1">
    <citation type="submission" date="2020-04" db="EMBL/GenBank/DDBJ databases">
        <authorList>
            <person name="Zhang T."/>
        </authorList>
    </citation>
    <scope>NUCLEOTIDE SEQUENCE</scope>
    <source>
        <strain evidence="2">HKST-UBA15</strain>
    </source>
</reference>
<sequence length="313" mass="35401">MDEGAQKAKAMFIKLAIAVVILLTLLCIGIFLLVSRLGGGLFDKKEKSDTAPTPTSIIGLTPTIIDTSNRWIKYIDRGYLYKFDFQQSWEIEYDAPEDDVLFIADDESSLGVRAVQHNYETVDDYVLSLDIENATANAGLPAVIVEWSNIYKIDQDAEVIRRKEKIVEDDKVVIRNYLMKEEYIFIFTTYSLTNETAETSEMFLEFLNVIGTFEYKTDRFEAEGTIVTGEGAGKPQCPDGYYLKIEGSYLRSSNSSLLLRSITPGDGNDYPLFQNRNLLGQSVKINAIYDTEKILCRGLSCDCEDYLLIESFE</sequence>
<gene>
    <name evidence="2" type="ORF">KC675_01210</name>
</gene>
<dbReference type="AlphaFoldDB" id="A0A955I735"/>
<proteinExistence type="predicted"/>
<reference evidence="2" key="2">
    <citation type="journal article" date="2021" name="Microbiome">
        <title>Successional dynamics and alternative stable states in a saline activated sludge microbial community over 9 years.</title>
        <authorList>
            <person name="Wang Y."/>
            <person name="Ye J."/>
            <person name="Ju F."/>
            <person name="Liu L."/>
            <person name="Boyd J.A."/>
            <person name="Deng Y."/>
            <person name="Parks D.H."/>
            <person name="Jiang X."/>
            <person name="Yin X."/>
            <person name="Woodcroft B.J."/>
            <person name="Tyson G.W."/>
            <person name="Hugenholtz P."/>
            <person name="Polz M.F."/>
            <person name="Zhang T."/>
        </authorList>
    </citation>
    <scope>NUCLEOTIDE SEQUENCE</scope>
    <source>
        <strain evidence="2">HKST-UBA15</strain>
    </source>
</reference>
<comment type="caution">
    <text evidence="2">The sequence shown here is derived from an EMBL/GenBank/DDBJ whole genome shotgun (WGS) entry which is preliminary data.</text>
</comment>